<reference evidence="2 3" key="1">
    <citation type="journal article" date="2012" name="Genome Biol.">
        <title>Sequencing three crocodilian genomes to illuminate the evolution of archosaurs and amniotes.</title>
        <authorList>
            <person name="St John J.A."/>
            <person name="Braun E.L."/>
            <person name="Isberg S.R."/>
            <person name="Miles L.G."/>
            <person name="Chong A.Y."/>
            <person name="Gongora J."/>
            <person name="Dalzell P."/>
            <person name="Moran C."/>
            <person name="Bed'hom B."/>
            <person name="Abzhanov A."/>
            <person name="Burgess S.C."/>
            <person name="Cooksey A.M."/>
            <person name="Castoe T.A."/>
            <person name="Crawford N.G."/>
            <person name="Densmore L.D."/>
            <person name="Drew J.C."/>
            <person name="Edwards S.V."/>
            <person name="Faircloth B.C."/>
            <person name="Fujita M.K."/>
            <person name="Greenwold M.J."/>
            <person name="Hoffmann F.G."/>
            <person name="Howard J.M."/>
            <person name="Iguchi T."/>
            <person name="Janes D.E."/>
            <person name="Khan S.Y."/>
            <person name="Kohno S."/>
            <person name="de Koning A.J."/>
            <person name="Lance S.L."/>
            <person name="McCarthy F.M."/>
            <person name="McCormack J.E."/>
            <person name="Merchant M.E."/>
            <person name="Peterson D.G."/>
            <person name="Pollock D.D."/>
            <person name="Pourmand N."/>
            <person name="Raney B.J."/>
            <person name="Roessler K.A."/>
            <person name="Sanford J.R."/>
            <person name="Sawyer R.H."/>
            <person name="Schmidt C.J."/>
            <person name="Triplett E.W."/>
            <person name="Tuberville T.D."/>
            <person name="Venegas-Anaya M."/>
            <person name="Howard J.T."/>
            <person name="Jarvis E.D."/>
            <person name="Guillette L.J.Jr."/>
            <person name="Glenn T.C."/>
            <person name="Green R.E."/>
            <person name="Ray D.A."/>
        </authorList>
    </citation>
    <scope>NUCLEOTIDE SEQUENCE [LARGE SCALE GENOMIC DNA]</scope>
    <source>
        <strain evidence="2">KSC_2009_1</strain>
    </source>
</reference>
<dbReference type="AlphaFoldDB" id="A0A151NLA9"/>
<accession>A0A151NLA9</accession>
<feature type="compositionally biased region" description="Polar residues" evidence="1">
    <location>
        <begin position="1"/>
        <end position="15"/>
    </location>
</feature>
<gene>
    <name evidence="2" type="ORF">Y1Q_0010979</name>
</gene>
<name>A0A151NLA9_ALLMI</name>
<organism evidence="2 3">
    <name type="scientific">Alligator mississippiensis</name>
    <name type="common">American alligator</name>
    <dbReference type="NCBI Taxonomy" id="8496"/>
    <lineage>
        <taxon>Eukaryota</taxon>
        <taxon>Metazoa</taxon>
        <taxon>Chordata</taxon>
        <taxon>Craniata</taxon>
        <taxon>Vertebrata</taxon>
        <taxon>Euteleostomi</taxon>
        <taxon>Archelosauria</taxon>
        <taxon>Archosauria</taxon>
        <taxon>Crocodylia</taxon>
        <taxon>Alligatoridae</taxon>
        <taxon>Alligatorinae</taxon>
        <taxon>Alligator</taxon>
    </lineage>
</organism>
<evidence type="ECO:0000313" key="2">
    <source>
        <dbReference type="EMBL" id="KYO37583.1"/>
    </source>
</evidence>
<evidence type="ECO:0000256" key="1">
    <source>
        <dbReference type="SAM" id="MobiDB-lite"/>
    </source>
</evidence>
<dbReference type="Proteomes" id="UP000050525">
    <property type="component" value="Unassembled WGS sequence"/>
</dbReference>
<comment type="caution">
    <text evidence="2">The sequence shown here is derived from an EMBL/GenBank/DDBJ whole genome shotgun (WGS) entry which is preliminary data.</text>
</comment>
<sequence length="94" mass="10647">MTSQSKTGKPSTLINPQKHGAKRQPLAETLELLFAEQFDCFLHRATGASDMERPYRLARWGLIADTDLPEHCSDEIRTGEHFSRKLGKETVFVC</sequence>
<keyword evidence="3" id="KW-1185">Reference proteome</keyword>
<protein>
    <submittedName>
        <fullName evidence="2">Uncharacterized protein</fullName>
    </submittedName>
</protein>
<feature type="region of interest" description="Disordered" evidence="1">
    <location>
        <begin position="1"/>
        <end position="22"/>
    </location>
</feature>
<evidence type="ECO:0000313" key="3">
    <source>
        <dbReference type="Proteomes" id="UP000050525"/>
    </source>
</evidence>
<dbReference type="EMBL" id="AKHW03002664">
    <property type="protein sequence ID" value="KYO37583.1"/>
    <property type="molecule type" value="Genomic_DNA"/>
</dbReference>
<proteinExistence type="predicted"/>